<evidence type="ECO:0000313" key="1">
    <source>
        <dbReference type="EMBL" id="CAG8443697.1"/>
    </source>
</evidence>
<sequence length="480" mass="53972">MLKKVLNRASSLVKKRNSAENKEEVVEVSPDGSTTTITTMQNGKPVKIVTQKKIVQKKPEDKPSSDHVVKSEGQREPVENRPPESHAQSAPKSPLVAHKARDPDEPDFDKVNIKRDKQIDPASKCAAIVIANEFQGHLDLTGKDFSKVDEYARATPNSKTNSVKHLAEYLIAPWNNELDKLRCIFTWITENISYDTGAYFSGDLYFNGAEDTLRTRKGVCEGYAGLFDALASVAGLKHIDNIIHIGVGYVPGNSIDSSQYAHAWNGTVYKGEFLLIDSTWGSGFLNGRHFEKRFEPFYFLCKPTDFIYSHLPDDPKQQYVSPPLTEEEFLSLTHVKPTFFASGLQFRKYYGNVIVTDNDQLEIEIARFTPDKGKPLHAVLEWKGQSIPVMIQRLVGYGDESGGRTKFEFSIFDLPEDEHPVLSLLTPTKQVRQLEKVSRCDDGSVTYALETCVDQKGEWNLVHSEKSSHSFNFVAQYVAE</sequence>
<proteinExistence type="predicted"/>
<protein>
    <submittedName>
        <fullName evidence="1">13314_t:CDS:1</fullName>
    </submittedName>
</protein>
<evidence type="ECO:0000313" key="2">
    <source>
        <dbReference type="Proteomes" id="UP000789525"/>
    </source>
</evidence>
<dbReference type="EMBL" id="CAJVPT010000377">
    <property type="protein sequence ID" value="CAG8443697.1"/>
    <property type="molecule type" value="Genomic_DNA"/>
</dbReference>
<name>A0ACA9JZQ0_9GLOM</name>
<accession>A0ACA9JZQ0</accession>
<comment type="caution">
    <text evidence="1">The sequence shown here is derived from an EMBL/GenBank/DDBJ whole genome shotgun (WGS) entry which is preliminary data.</text>
</comment>
<organism evidence="1 2">
    <name type="scientific">Acaulospora colombiana</name>
    <dbReference type="NCBI Taxonomy" id="27376"/>
    <lineage>
        <taxon>Eukaryota</taxon>
        <taxon>Fungi</taxon>
        <taxon>Fungi incertae sedis</taxon>
        <taxon>Mucoromycota</taxon>
        <taxon>Glomeromycotina</taxon>
        <taxon>Glomeromycetes</taxon>
        <taxon>Diversisporales</taxon>
        <taxon>Acaulosporaceae</taxon>
        <taxon>Acaulospora</taxon>
    </lineage>
</organism>
<gene>
    <name evidence="1" type="ORF">ACOLOM_LOCUS393</name>
</gene>
<dbReference type="Proteomes" id="UP000789525">
    <property type="component" value="Unassembled WGS sequence"/>
</dbReference>
<keyword evidence="2" id="KW-1185">Reference proteome</keyword>
<reference evidence="1" key="1">
    <citation type="submission" date="2021-06" db="EMBL/GenBank/DDBJ databases">
        <authorList>
            <person name="Kallberg Y."/>
            <person name="Tangrot J."/>
            <person name="Rosling A."/>
        </authorList>
    </citation>
    <scope>NUCLEOTIDE SEQUENCE</scope>
    <source>
        <strain evidence="1">CL356</strain>
    </source>
</reference>